<keyword evidence="3" id="KW-1185">Reference proteome</keyword>
<reference evidence="2" key="1">
    <citation type="submission" date="2022-12" db="EMBL/GenBank/DDBJ databases">
        <title>New Phytohabitans aurantiacus sp. RD004123 nov., an actinomycete isolated from soil.</title>
        <authorList>
            <person name="Triningsih D.W."/>
            <person name="Harunari E."/>
            <person name="Igarashi Y."/>
        </authorList>
    </citation>
    <scope>NUCLEOTIDE SEQUENCE</scope>
    <source>
        <strain evidence="2">RD004123</strain>
    </source>
</reference>
<feature type="domain" description="NAD-dependent epimerase/dehydratase" evidence="1">
    <location>
        <begin position="3"/>
        <end position="51"/>
    </location>
</feature>
<dbReference type="EMBL" id="BSDI01000113">
    <property type="protein sequence ID" value="GLI03923.1"/>
    <property type="molecule type" value="Genomic_DNA"/>
</dbReference>
<evidence type="ECO:0000259" key="1">
    <source>
        <dbReference type="Pfam" id="PF01370"/>
    </source>
</evidence>
<sequence>MKIVVIGGTGLIGSKLVTKLREHGHEAVAASPNTGVNTLTGEGLDKALDGASTVVDVSNSPSFEASAVMDFFRTSTHNLLAAEAAAGVGHHVALSVVGTERLPESGYFQAKIAQEKQIEGGSTPYSIVHATQFFEFVPAIADSATQDGTVHMAAVAFQPIAGDEVAQQVGRVAVGSPLNGRVEIAGPERYRMDEFFREALAARNDPRKVVTDPHARYFGAELGERSLVPDDGAVLGQIRYRDWS</sequence>
<dbReference type="RefSeq" id="WP_281906453.1">
    <property type="nucleotide sequence ID" value="NZ_BSDI01000113.1"/>
</dbReference>
<dbReference type="Proteomes" id="UP001144280">
    <property type="component" value="Unassembled WGS sequence"/>
</dbReference>
<comment type="caution">
    <text evidence="2">The sequence shown here is derived from an EMBL/GenBank/DDBJ whole genome shotgun (WGS) entry which is preliminary data.</text>
</comment>
<dbReference type="InterPro" id="IPR036291">
    <property type="entry name" value="NAD(P)-bd_dom_sf"/>
</dbReference>
<dbReference type="SUPFAM" id="SSF51735">
    <property type="entry name" value="NAD(P)-binding Rossmann-fold domains"/>
    <property type="match status" value="1"/>
</dbReference>
<protein>
    <submittedName>
        <fullName evidence="2">LysR family transcriptional regulator</fullName>
    </submittedName>
</protein>
<organism evidence="2 3">
    <name type="scientific">Phytohabitans aurantiacus</name>
    <dbReference type="NCBI Taxonomy" id="3016789"/>
    <lineage>
        <taxon>Bacteria</taxon>
        <taxon>Bacillati</taxon>
        <taxon>Actinomycetota</taxon>
        <taxon>Actinomycetes</taxon>
        <taxon>Micromonosporales</taxon>
        <taxon>Micromonosporaceae</taxon>
    </lineage>
</organism>
<name>A0ABQ5RBH2_9ACTN</name>
<gene>
    <name evidence="2" type="ORF">Pa4123_92040</name>
</gene>
<accession>A0ABQ5RBH2</accession>
<dbReference type="Gene3D" id="3.40.50.720">
    <property type="entry name" value="NAD(P)-binding Rossmann-like Domain"/>
    <property type="match status" value="1"/>
</dbReference>
<proteinExistence type="predicted"/>
<evidence type="ECO:0000313" key="2">
    <source>
        <dbReference type="EMBL" id="GLI03923.1"/>
    </source>
</evidence>
<dbReference type="InterPro" id="IPR001509">
    <property type="entry name" value="Epimerase_deHydtase"/>
</dbReference>
<dbReference type="Pfam" id="PF01370">
    <property type="entry name" value="Epimerase"/>
    <property type="match status" value="1"/>
</dbReference>
<evidence type="ECO:0000313" key="3">
    <source>
        <dbReference type="Proteomes" id="UP001144280"/>
    </source>
</evidence>